<dbReference type="EMBL" id="LC064121">
    <property type="protein sequence ID" value="BBD50128.1"/>
    <property type="molecule type" value="Genomic_DNA"/>
</dbReference>
<name>A0A455R4W9_9GAMM</name>
<proteinExistence type="predicted"/>
<dbReference type="AlphaFoldDB" id="A0A455R4W9"/>
<evidence type="ECO:0000313" key="1">
    <source>
        <dbReference type="EMBL" id="BBD50128.1"/>
    </source>
</evidence>
<accession>A0A455R4W9</accession>
<reference evidence="1" key="1">
    <citation type="submission" date="2015-07" db="EMBL/GenBank/DDBJ databases">
        <title>Novel operon containing particulate methane monooxygenase-type genes and epoxyalkane:coenzyme M transferase gene in ethylene-assimilating marine bacterium, Haliea sp. ETY-M.</title>
        <authorList>
            <person name="Suzuki T."/>
            <person name="Habe H."/>
            <person name="Nakajima-Kambe T."/>
            <person name="Fuse H."/>
        </authorList>
    </citation>
    <scope>NUCLEOTIDE SEQUENCE</scope>
    <source>
        <strain evidence="1">ETY-M</strain>
    </source>
</reference>
<organism evidence="1">
    <name type="scientific">Haliea sp. ETY-M</name>
    <dbReference type="NCBI Taxonomy" id="1055105"/>
    <lineage>
        <taxon>Bacteria</taxon>
        <taxon>Pseudomonadati</taxon>
        <taxon>Pseudomonadota</taxon>
        <taxon>Gammaproteobacteria</taxon>
        <taxon>Cellvibrionales</taxon>
        <taxon>Halieaceae</taxon>
        <taxon>Haliea</taxon>
    </lineage>
</organism>
<sequence>MRELHEPPRKLGFQLLYTCIQGFCGFAVENKLPASERYEHYDRIHKSLQSFVNAVAGDRELARALTIIDFGNAWKVHGIEVAQDKKWTNFADDLEQALRVVKEVRDRGPLAGHPSTPEAHQTYVARKIVEWLRLNFGAPMYNEAATFTNALFDTELSAKNVEDRIRRQKA</sequence>
<protein>
    <submittedName>
        <fullName evidence="1">Uncharacterized protein</fullName>
    </submittedName>
</protein>